<comment type="caution">
    <text evidence="1">The sequence shown here is derived from an EMBL/GenBank/DDBJ whole genome shotgun (WGS) entry which is preliminary data.</text>
</comment>
<protein>
    <submittedName>
        <fullName evidence="1">Uncharacterized protein</fullName>
    </submittedName>
</protein>
<dbReference type="Proteomes" id="UP001162992">
    <property type="component" value="Chromosome 11"/>
</dbReference>
<gene>
    <name evidence="1" type="ORF">O6H91_11G117000</name>
</gene>
<keyword evidence="2" id="KW-1185">Reference proteome</keyword>
<accession>A0ACC2CD39</accession>
<proteinExistence type="predicted"/>
<evidence type="ECO:0000313" key="1">
    <source>
        <dbReference type="EMBL" id="KAJ7539969.1"/>
    </source>
</evidence>
<dbReference type="EMBL" id="CM055102">
    <property type="protein sequence ID" value="KAJ7539969.1"/>
    <property type="molecule type" value="Genomic_DNA"/>
</dbReference>
<evidence type="ECO:0000313" key="2">
    <source>
        <dbReference type="Proteomes" id="UP001162992"/>
    </source>
</evidence>
<reference evidence="2" key="1">
    <citation type="journal article" date="2024" name="Proc. Natl. Acad. Sci. U.S.A.">
        <title>Extraordinary preservation of gene collinearity over three hundred million years revealed in homosporous lycophytes.</title>
        <authorList>
            <person name="Li C."/>
            <person name="Wickell D."/>
            <person name="Kuo L.Y."/>
            <person name="Chen X."/>
            <person name="Nie B."/>
            <person name="Liao X."/>
            <person name="Peng D."/>
            <person name="Ji J."/>
            <person name="Jenkins J."/>
            <person name="Williams M."/>
            <person name="Shu S."/>
            <person name="Plott C."/>
            <person name="Barry K."/>
            <person name="Rajasekar S."/>
            <person name="Grimwood J."/>
            <person name="Han X."/>
            <person name="Sun S."/>
            <person name="Hou Z."/>
            <person name="He W."/>
            <person name="Dai G."/>
            <person name="Sun C."/>
            <person name="Schmutz J."/>
            <person name="Leebens-Mack J.H."/>
            <person name="Li F.W."/>
            <person name="Wang L."/>
        </authorList>
    </citation>
    <scope>NUCLEOTIDE SEQUENCE [LARGE SCALE GENOMIC DNA]</scope>
    <source>
        <strain evidence="2">cv. PW_Plant_1</strain>
    </source>
</reference>
<sequence length="806" mass="87294">MRIFILFPFDCAFQAQKGGIAFTVVVTHKARHMTFTSAQGQNPASHKVQKGVAVSFFKDGLMELKEASEGDSPASNVCSSGESASSHSQFLTVGAGFEQSMVFPNTQQQQQMDLSAGELDQAAATEDTSCKAWDHQLPAVGSIETGADLSGPGSRADWDIKAHCWDWDNMLLLQQGKGDAGRRPCEWAITVGDAEVAGLLQREGFHLGLHSGSSKASLLSCSSGIPGVAATGRGGHGRLCSPEQKSQQNSVAVNLQNTAFMQGIEQNRRDIVDQQHNSDQQLTGQQSLGSRQNPKVMGFLDSRDNAPATNEDQAKMEEKDTCSNGGTRSGDSFIGLKLGKRTYFGDTAAVSVGKSTGAPIAVTPIASCSPSGKKRGSAPAQMPRCQVEGCKLDLSTAKDYHRRHKVCALHSKAAKVIVASMEQRFCQQCSRFHILTEFDEGKRSCRRRLAGHNERRRKPQPDPLALASNGASMLSGDFGRPPGINFIDGRRHLHGFGEPHYMWQQLQHTLVPSYDNINDRLSYLTGTYSRFGSLGSHSSLGSQLQVPFSTDRFLSTLSRPAADRLLMLLQQHPKALANNLEDHRNYQFQQESGPMGQALSLSPSSGTRLFEGLENSTQASHGFTGILDSGCALSLLSSQPWGSMTPSSASLDLSPKSHPLLERLIAENPPPISQQFGHRASAGVWHDYIGITDDPLFSQPLSQRGDAVPTGIPPNAFRANPTATPFAVVSDIDNHSMLSIPHGHDSRAVHNTSQHHMKTTIDLMQLPSAHLNHSHPGPVHTANREFPEFQSSRPFDSAIYGTHAML</sequence>
<name>A0ACC2CD39_DIPCM</name>
<organism evidence="1 2">
    <name type="scientific">Diphasiastrum complanatum</name>
    <name type="common">Issler's clubmoss</name>
    <name type="synonym">Lycopodium complanatum</name>
    <dbReference type="NCBI Taxonomy" id="34168"/>
    <lineage>
        <taxon>Eukaryota</taxon>
        <taxon>Viridiplantae</taxon>
        <taxon>Streptophyta</taxon>
        <taxon>Embryophyta</taxon>
        <taxon>Tracheophyta</taxon>
        <taxon>Lycopodiopsida</taxon>
        <taxon>Lycopodiales</taxon>
        <taxon>Lycopodiaceae</taxon>
        <taxon>Lycopodioideae</taxon>
        <taxon>Diphasiastrum</taxon>
    </lineage>
</organism>